<proteinExistence type="predicted"/>
<evidence type="ECO:0000313" key="2">
    <source>
        <dbReference type="Proteomes" id="UP000245938"/>
    </source>
</evidence>
<evidence type="ECO:0000313" key="1">
    <source>
        <dbReference type="EMBL" id="PWI23734.1"/>
    </source>
</evidence>
<sequence length="253" mass="28767">MPNSTYHTLTVAGPINDVHNFYNLLTIQNLPLFKSVYITEPLEMKEAIIIQLEETKAEKSFIDYIEVDSFVVKDGYFSLLVLERNTDVAILPSLTNVVPFPKGFQSQGSVKASDFQEWYIEEIGVLHDIVDSDMVDSRIFKDEQGRRSSEITLTLVTGFGNLEPFLEKCSEIYPELSFHSTYQSVDHFYAGVISCSDGEIVHEMFNGDDDINYRAYILENTRLPIVDCPGCDIQTIPLYDNHNCPKCATFVDF</sequence>
<name>A0A2U3AGW2_9BACL</name>
<organism evidence="1 2">
    <name type="scientific">Kurthia sibirica</name>
    <dbReference type="NCBI Taxonomy" id="202750"/>
    <lineage>
        <taxon>Bacteria</taxon>
        <taxon>Bacillati</taxon>
        <taxon>Bacillota</taxon>
        <taxon>Bacilli</taxon>
        <taxon>Bacillales</taxon>
        <taxon>Caryophanaceae</taxon>
        <taxon>Kurthia</taxon>
    </lineage>
</organism>
<comment type="caution">
    <text evidence="1">The sequence shown here is derived from an EMBL/GenBank/DDBJ whole genome shotgun (WGS) entry which is preliminary data.</text>
</comment>
<accession>A0A2U3AGW2</accession>
<dbReference type="EMBL" id="QFVR01000031">
    <property type="protein sequence ID" value="PWI23734.1"/>
    <property type="molecule type" value="Genomic_DNA"/>
</dbReference>
<dbReference type="AlphaFoldDB" id="A0A2U3AGW2"/>
<gene>
    <name evidence="1" type="ORF">DEX24_15690</name>
</gene>
<keyword evidence="2" id="KW-1185">Reference proteome</keyword>
<protein>
    <submittedName>
        <fullName evidence="1">Uncharacterized protein</fullName>
    </submittedName>
</protein>
<dbReference type="RefSeq" id="WP_109307337.1">
    <property type="nucleotide sequence ID" value="NZ_BJUF01000080.1"/>
</dbReference>
<reference evidence="1 2" key="1">
    <citation type="submission" date="2018-05" db="EMBL/GenBank/DDBJ databases">
        <title>Kurthia sibirica genome sequence.</title>
        <authorList>
            <person name="Maclea K.S."/>
            <person name="Goen A.E."/>
        </authorList>
    </citation>
    <scope>NUCLEOTIDE SEQUENCE [LARGE SCALE GENOMIC DNA]</scope>
    <source>
        <strain evidence="1 2">ATCC 49154</strain>
    </source>
</reference>
<dbReference type="Proteomes" id="UP000245938">
    <property type="component" value="Unassembled WGS sequence"/>
</dbReference>